<evidence type="ECO:0000313" key="3">
    <source>
        <dbReference type="EMBL" id="MBT9282651.1"/>
    </source>
</evidence>
<protein>
    <submittedName>
        <fullName evidence="3">Hpt domain-containing protein</fullName>
    </submittedName>
</protein>
<dbReference type="InterPro" id="IPR036641">
    <property type="entry name" value="HPT_dom_sf"/>
</dbReference>
<dbReference type="Proteomes" id="UP000748108">
    <property type="component" value="Unassembled WGS sequence"/>
</dbReference>
<name>A0A2T5G9P0_HYDSH</name>
<evidence type="ECO:0000313" key="5">
    <source>
        <dbReference type="Proteomes" id="UP000244180"/>
    </source>
</evidence>
<evidence type="ECO:0000313" key="4">
    <source>
        <dbReference type="EMBL" id="PTQ52894.1"/>
    </source>
</evidence>
<gene>
    <name evidence="4" type="ORF">HSCHL_2527</name>
    <name evidence="3" type="ORF">KM312_08420</name>
</gene>
<dbReference type="EMBL" id="PEBV01000020">
    <property type="protein sequence ID" value="PTQ52894.1"/>
    <property type="molecule type" value="Genomic_DNA"/>
</dbReference>
<dbReference type="InterPro" id="IPR008207">
    <property type="entry name" value="Sig_transdc_His_kin_Hpt_dom"/>
</dbReference>
<reference evidence="3" key="2">
    <citation type="journal article" date="2021" name="Microbiology">
        <title>Metagenomic Analysis of the Microbial Community in the Underground Coal Fire Area (Kemerovo Region, Russia) Revealed Predominance of Thermophilic Members of the Phyla Deinococcus-thermus, Aquificae, and Firmicutes.</title>
        <authorList>
            <person name="Kadnikov V."/>
            <person name="Mardanov A.V."/>
            <person name="Beletsky A.V."/>
            <person name="Karnachuk O.V."/>
            <person name="Ravin N.V."/>
        </authorList>
    </citation>
    <scope>NUCLEOTIDE SEQUENCE</scope>
    <source>
        <strain evidence="3">RBS10-49</strain>
    </source>
</reference>
<comment type="caution">
    <text evidence="4">The sequence shown here is derived from an EMBL/GenBank/DDBJ whole genome shotgun (WGS) entry which is preliminary data.</text>
</comment>
<feature type="compositionally biased region" description="Low complexity" evidence="1">
    <location>
        <begin position="110"/>
        <end position="120"/>
    </location>
</feature>
<feature type="region of interest" description="Disordered" evidence="1">
    <location>
        <begin position="70"/>
        <end position="120"/>
    </location>
</feature>
<accession>A0A2T5G9P0</accession>
<dbReference type="RefSeq" id="WP_273000292.1">
    <property type="nucleotide sequence ID" value="NZ_PEBV01000020.1"/>
</dbReference>
<evidence type="ECO:0000259" key="2">
    <source>
        <dbReference type="Pfam" id="PF01627"/>
    </source>
</evidence>
<dbReference type="GO" id="GO:0000160">
    <property type="term" value="P:phosphorelay signal transduction system"/>
    <property type="evidence" value="ECO:0007669"/>
    <property type="project" value="InterPro"/>
</dbReference>
<dbReference type="SUPFAM" id="SSF47226">
    <property type="entry name" value="Histidine-containing phosphotransfer domain, HPT domain"/>
    <property type="match status" value="1"/>
</dbReference>
<proteinExistence type="predicted"/>
<reference evidence="4 5" key="1">
    <citation type="submission" date="2017-08" db="EMBL/GenBank/DDBJ databases">
        <title>Burning lignite coal seam in the remote Altai Mountains harbors a hydrogen-driven thermophilic microbial community.</title>
        <authorList>
            <person name="Kadnikov V.V."/>
            <person name="Mardanov A.V."/>
            <person name="Ivasenko D."/>
            <person name="Beletsky A.V."/>
            <person name="Karnachuk O.V."/>
            <person name="Ravin N.V."/>
        </authorList>
    </citation>
    <scope>NUCLEOTIDE SEQUENCE [LARGE SCALE GENOMIC DNA]</scope>
    <source>
        <strain evidence="4">AL33</strain>
    </source>
</reference>
<dbReference type="EMBL" id="JAHHQF010000061">
    <property type="protein sequence ID" value="MBT9282651.1"/>
    <property type="molecule type" value="Genomic_DNA"/>
</dbReference>
<evidence type="ECO:0000256" key="1">
    <source>
        <dbReference type="SAM" id="MobiDB-lite"/>
    </source>
</evidence>
<organism evidence="4 5">
    <name type="scientific">Hydrogenibacillus schlegelii</name>
    <name type="common">Bacillus schlegelii</name>
    <dbReference type="NCBI Taxonomy" id="1484"/>
    <lineage>
        <taxon>Bacteria</taxon>
        <taxon>Bacillati</taxon>
        <taxon>Bacillota</taxon>
        <taxon>Bacilli</taxon>
        <taxon>Bacillales</taxon>
        <taxon>Bacillales Family X. Incertae Sedis</taxon>
        <taxon>Hydrogenibacillus</taxon>
    </lineage>
</organism>
<dbReference type="Gene3D" id="1.20.120.160">
    <property type="entry name" value="HPT domain"/>
    <property type="match status" value="1"/>
</dbReference>
<dbReference type="AlphaFoldDB" id="A0A2T5G9P0"/>
<dbReference type="Proteomes" id="UP000244180">
    <property type="component" value="Unassembled WGS sequence"/>
</dbReference>
<feature type="domain" description="HPt" evidence="2">
    <location>
        <begin position="10"/>
        <end position="80"/>
    </location>
</feature>
<sequence>MLGPEAERRLAAQLIRTLKEAEAAIAQAWSTGDRARLSRLGHALKGNSGAHYFGLSAIREAGAALEAAFRPAAGRSDPTAGEAPRTAGPDPPAHVAAASAGESGAGGSSGPEAGEQAVDAARQAIAAAIAALRERFPAPEPDER</sequence>
<dbReference type="Pfam" id="PF01627">
    <property type="entry name" value="Hpt"/>
    <property type="match status" value="1"/>
</dbReference>